<protein>
    <submittedName>
        <fullName evidence="1">Uncharacterized protein</fullName>
    </submittedName>
</protein>
<dbReference type="Proteomes" id="UP001230649">
    <property type="component" value="Unassembled WGS sequence"/>
</dbReference>
<organism evidence="1 2">
    <name type="scientific">Naganishia adeliensis</name>
    <dbReference type="NCBI Taxonomy" id="92952"/>
    <lineage>
        <taxon>Eukaryota</taxon>
        <taxon>Fungi</taxon>
        <taxon>Dikarya</taxon>
        <taxon>Basidiomycota</taxon>
        <taxon>Agaricomycotina</taxon>
        <taxon>Tremellomycetes</taxon>
        <taxon>Filobasidiales</taxon>
        <taxon>Filobasidiaceae</taxon>
        <taxon>Naganishia</taxon>
    </lineage>
</organism>
<gene>
    <name evidence="1" type="ORF">QFC20_005499</name>
</gene>
<accession>A0ACC2VLP0</accession>
<sequence>MASNVINHAKEFLTRSNQADSTEVCSETAPEIIQENIKQREKVETVEAIDRERHIHHHQHRVQPIVDNQVLDTKHEFNVLPEVVRESKHDMIPEHRAKLEEQRNAYQGTQSVAPVVREQVAGGVQANEHVHHHVHETIQPVIQRETLASTVVHTTVPIHEKIHDAPVVHEMTTLPTVTLDEFKSKTGGVHAHSHKDGDHSHQYYEGAPRVGGPDAAKGTSATGHPGTTTDRL</sequence>
<evidence type="ECO:0000313" key="2">
    <source>
        <dbReference type="Proteomes" id="UP001230649"/>
    </source>
</evidence>
<dbReference type="EMBL" id="JASBWS010000077">
    <property type="protein sequence ID" value="KAJ9100222.1"/>
    <property type="molecule type" value="Genomic_DNA"/>
</dbReference>
<keyword evidence="2" id="KW-1185">Reference proteome</keyword>
<proteinExistence type="predicted"/>
<reference evidence="1" key="1">
    <citation type="submission" date="2023-04" db="EMBL/GenBank/DDBJ databases">
        <title>Draft Genome sequencing of Naganishia species isolated from polar environments using Oxford Nanopore Technology.</title>
        <authorList>
            <person name="Leo P."/>
            <person name="Venkateswaran K."/>
        </authorList>
    </citation>
    <scope>NUCLEOTIDE SEQUENCE</scope>
    <source>
        <strain evidence="1">MNA-CCFEE 5262</strain>
    </source>
</reference>
<evidence type="ECO:0000313" key="1">
    <source>
        <dbReference type="EMBL" id="KAJ9100222.1"/>
    </source>
</evidence>
<name>A0ACC2VLP0_9TREE</name>
<comment type="caution">
    <text evidence="1">The sequence shown here is derived from an EMBL/GenBank/DDBJ whole genome shotgun (WGS) entry which is preliminary data.</text>
</comment>